<protein>
    <recommendedName>
        <fullName evidence="7">Major facilitator superfamily (MFS) profile domain-containing protein</fullName>
    </recommendedName>
</protein>
<dbReference type="PANTHER" id="PTHR23506">
    <property type="entry name" value="GH10249P"/>
    <property type="match status" value="1"/>
</dbReference>
<proteinExistence type="predicted"/>
<keyword evidence="2" id="KW-0813">Transport</keyword>
<evidence type="ECO:0000256" key="2">
    <source>
        <dbReference type="ARBA" id="ARBA00022448"/>
    </source>
</evidence>
<dbReference type="InterPro" id="IPR036259">
    <property type="entry name" value="MFS_trans_sf"/>
</dbReference>
<dbReference type="AlphaFoldDB" id="A0A1V8SR16"/>
<feature type="transmembrane region" description="Helical" evidence="6">
    <location>
        <begin position="16"/>
        <end position="37"/>
    </location>
</feature>
<evidence type="ECO:0000256" key="6">
    <source>
        <dbReference type="SAM" id="Phobius"/>
    </source>
</evidence>
<keyword evidence="5 6" id="KW-0472">Membrane</keyword>
<feature type="transmembrane region" description="Helical" evidence="6">
    <location>
        <begin position="43"/>
        <end position="62"/>
    </location>
</feature>
<feature type="domain" description="Major facilitator superfamily (MFS) profile" evidence="7">
    <location>
        <begin position="1"/>
        <end position="378"/>
    </location>
</feature>
<comment type="subcellular location">
    <subcellularLocation>
        <location evidence="1">Membrane</location>
        <topology evidence="1">Multi-pass membrane protein</topology>
    </subcellularLocation>
</comment>
<dbReference type="OrthoDB" id="5086884at2759"/>
<accession>A0A1V8SR16</accession>
<dbReference type="SUPFAM" id="SSF103473">
    <property type="entry name" value="MFS general substrate transporter"/>
    <property type="match status" value="1"/>
</dbReference>
<dbReference type="Gene3D" id="1.20.1250.20">
    <property type="entry name" value="MFS general substrate transporter like domains"/>
    <property type="match status" value="2"/>
</dbReference>
<dbReference type="EMBL" id="NAJO01000031">
    <property type="protein sequence ID" value="OQO01322.1"/>
    <property type="molecule type" value="Genomic_DNA"/>
</dbReference>
<dbReference type="PROSITE" id="PS50850">
    <property type="entry name" value="MFS"/>
    <property type="match status" value="1"/>
</dbReference>
<dbReference type="STRING" id="1507870.A0A1V8SR16"/>
<evidence type="ECO:0000313" key="8">
    <source>
        <dbReference type="EMBL" id="OQO01322.1"/>
    </source>
</evidence>
<dbReference type="InterPro" id="IPR020846">
    <property type="entry name" value="MFS_dom"/>
</dbReference>
<name>A0A1V8SR16_9PEZI</name>
<dbReference type="GO" id="GO:0022857">
    <property type="term" value="F:transmembrane transporter activity"/>
    <property type="evidence" value="ECO:0007669"/>
    <property type="project" value="InterPro"/>
</dbReference>
<evidence type="ECO:0000256" key="5">
    <source>
        <dbReference type="ARBA" id="ARBA00023136"/>
    </source>
</evidence>
<feature type="transmembrane region" description="Helical" evidence="6">
    <location>
        <begin position="214"/>
        <end position="238"/>
    </location>
</feature>
<feature type="transmembrane region" description="Helical" evidence="6">
    <location>
        <begin position="281"/>
        <end position="306"/>
    </location>
</feature>
<dbReference type="InParanoid" id="A0A1V8SR16"/>
<feature type="transmembrane region" description="Helical" evidence="6">
    <location>
        <begin position="250"/>
        <end position="269"/>
    </location>
</feature>
<dbReference type="InterPro" id="IPR050930">
    <property type="entry name" value="MFS_Vesicular_Transporter"/>
</dbReference>
<evidence type="ECO:0000256" key="3">
    <source>
        <dbReference type="ARBA" id="ARBA00022692"/>
    </source>
</evidence>
<organism evidence="8 9">
    <name type="scientific">Cryoendolithus antarcticus</name>
    <dbReference type="NCBI Taxonomy" id="1507870"/>
    <lineage>
        <taxon>Eukaryota</taxon>
        <taxon>Fungi</taxon>
        <taxon>Dikarya</taxon>
        <taxon>Ascomycota</taxon>
        <taxon>Pezizomycotina</taxon>
        <taxon>Dothideomycetes</taxon>
        <taxon>Dothideomycetidae</taxon>
        <taxon>Cladosporiales</taxon>
        <taxon>Cladosporiaceae</taxon>
        <taxon>Cryoendolithus</taxon>
    </lineage>
</organism>
<dbReference type="Proteomes" id="UP000192596">
    <property type="component" value="Unassembled WGS sequence"/>
</dbReference>
<evidence type="ECO:0000313" key="9">
    <source>
        <dbReference type="Proteomes" id="UP000192596"/>
    </source>
</evidence>
<evidence type="ECO:0000259" key="7">
    <source>
        <dbReference type="PROSITE" id="PS50850"/>
    </source>
</evidence>
<feature type="transmembrane region" description="Helical" evidence="6">
    <location>
        <begin position="357"/>
        <end position="379"/>
    </location>
</feature>
<dbReference type="PANTHER" id="PTHR23506:SF23">
    <property type="entry name" value="GH10249P"/>
    <property type="match status" value="1"/>
</dbReference>
<feature type="transmembrane region" description="Helical" evidence="6">
    <location>
        <begin position="174"/>
        <end position="194"/>
    </location>
</feature>
<feature type="transmembrane region" description="Helical" evidence="6">
    <location>
        <begin position="318"/>
        <end position="337"/>
    </location>
</feature>
<evidence type="ECO:0000256" key="4">
    <source>
        <dbReference type="ARBA" id="ARBA00022989"/>
    </source>
</evidence>
<keyword evidence="3 6" id="KW-0812">Transmembrane</keyword>
<comment type="caution">
    <text evidence="8">The sequence shown here is derived from an EMBL/GenBank/DDBJ whole genome shotgun (WGS) entry which is preliminary data.</text>
</comment>
<dbReference type="Pfam" id="PF07690">
    <property type="entry name" value="MFS_1"/>
    <property type="match status" value="1"/>
</dbReference>
<sequence length="381" mass="40493">MADTVGQEHVGEYMGYIAIGVNAGSVIGPLLGGVVFAKLGYNAVFIMAMITLAGDVVLRFLMLEKPVSQPEINMATLEMAEVRFAPNEDNDALEHDGKSMLKVNVTVSVHSSCSSLPELVQPLPPRSNGRSGIPSIYSDNIAYSCTSSYLDLIESMPAQPPMSTTISARKTRQLPAVLSLLLSPRFFVALWGVFVQSVVGVSFKTALPLYLEELFGWGAIQAGLTFLPLAIPSLLGPLFGWTADRYGPRWVATIAFAAMCPLVILLRIVSQNTVHDKIVLFALLGLIGICPEAAFTPLTADITAVATEFGEVRDRHKGASYAQASGLFSAAFALGNTVGPLATSGLMDVGGWGTMNLVMGVVTGASAIPIVLLCGGWLWKR</sequence>
<gene>
    <name evidence="8" type="ORF">B0A48_12877</name>
</gene>
<keyword evidence="9" id="KW-1185">Reference proteome</keyword>
<dbReference type="GO" id="GO:0016020">
    <property type="term" value="C:membrane"/>
    <property type="evidence" value="ECO:0007669"/>
    <property type="project" value="UniProtKB-SubCell"/>
</dbReference>
<evidence type="ECO:0000256" key="1">
    <source>
        <dbReference type="ARBA" id="ARBA00004141"/>
    </source>
</evidence>
<keyword evidence="4 6" id="KW-1133">Transmembrane helix</keyword>
<reference evidence="9" key="1">
    <citation type="submission" date="2017-03" db="EMBL/GenBank/DDBJ databases">
        <title>Genomes of endolithic fungi from Antarctica.</title>
        <authorList>
            <person name="Coleine C."/>
            <person name="Masonjones S."/>
            <person name="Stajich J.E."/>
        </authorList>
    </citation>
    <scope>NUCLEOTIDE SEQUENCE [LARGE SCALE GENOMIC DNA]</scope>
    <source>
        <strain evidence="9">CCFEE 5527</strain>
    </source>
</reference>
<dbReference type="InterPro" id="IPR011701">
    <property type="entry name" value="MFS"/>
</dbReference>